<organism evidence="2 3">
    <name type="scientific">Cryptotermes secundus</name>
    <dbReference type="NCBI Taxonomy" id="105785"/>
    <lineage>
        <taxon>Eukaryota</taxon>
        <taxon>Metazoa</taxon>
        <taxon>Ecdysozoa</taxon>
        <taxon>Arthropoda</taxon>
        <taxon>Hexapoda</taxon>
        <taxon>Insecta</taxon>
        <taxon>Pterygota</taxon>
        <taxon>Neoptera</taxon>
        <taxon>Polyneoptera</taxon>
        <taxon>Dictyoptera</taxon>
        <taxon>Blattodea</taxon>
        <taxon>Blattoidea</taxon>
        <taxon>Termitoidae</taxon>
        <taxon>Kalotermitidae</taxon>
        <taxon>Cryptotermitinae</taxon>
        <taxon>Cryptotermes</taxon>
    </lineage>
</organism>
<feature type="region of interest" description="Disordered" evidence="1">
    <location>
        <begin position="187"/>
        <end position="214"/>
    </location>
</feature>
<dbReference type="OrthoDB" id="536948at2759"/>
<gene>
    <name evidence="2" type="ORF">B7P43_G07253</name>
</gene>
<feature type="compositionally biased region" description="Polar residues" evidence="1">
    <location>
        <begin position="234"/>
        <end position="250"/>
    </location>
</feature>
<feature type="region of interest" description="Disordered" evidence="1">
    <location>
        <begin position="1"/>
        <end position="57"/>
    </location>
</feature>
<reference evidence="2 3" key="1">
    <citation type="submission" date="2017-12" db="EMBL/GenBank/DDBJ databases">
        <title>Hemimetabolous genomes reveal molecular basis of termite eusociality.</title>
        <authorList>
            <person name="Harrison M.C."/>
            <person name="Jongepier E."/>
            <person name="Robertson H.M."/>
            <person name="Arning N."/>
            <person name="Bitard-Feildel T."/>
            <person name="Chao H."/>
            <person name="Childers C.P."/>
            <person name="Dinh H."/>
            <person name="Doddapaneni H."/>
            <person name="Dugan S."/>
            <person name="Gowin J."/>
            <person name="Greiner C."/>
            <person name="Han Y."/>
            <person name="Hu H."/>
            <person name="Hughes D.S.T."/>
            <person name="Huylmans A.-K."/>
            <person name="Kemena C."/>
            <person name="Kremer L.P.M."/>
            <person name="Lee S.L."/>
            <person name="Lopez-Ezquerra A."/>
            <person name="Mallet L."/>
            <person name="Monroy-Kuhn J.M."/>
            <person name="Moser A."/>
            <person name="Murali S.C."/>
            <person name="Muzny D.M."/>
            <person name="Otani S."/>
            <person name="Piulachs M.-D."/>
            <person name="Poelchau M."/>
            <person name="Qu J."/>
            <person name="Schaub F."/>
            <person name="Wada-Katsumata A."/>
            <person name="Worley K.C."/>
            <person name="Xie Q."/>
            <person name="Ylla G."/>
            <person name="Poulsen M."/>
            <person name="Gibbs R.A."/>
            <person name="Schal C."/>
            <person name="Richards S."/>
            <person name="Belles X."/>
            <person name="Korb J."/>
            <person name="Bornberg-Bauer E."/>
        </authorList>
    </citation>
    <scope>NUCLEOTIDE SEQUENCE [LARGE SCALE GENOMIC DNA]</scope>
    <source>
        <tissue evidence="2">Whole body</tissue>
    </source>
</reference>
<dbReference type="EMBL" id="NEVH01005887">
    <property type="protein sequence ID" value="PNF38409.1"/>
    <property type="molecule type" value="Genomic_DNA"/>
</dbReference>
<feature type="region of interest" description="Disordered" evidence="1">
    <location>
        <begin position="128"/>
        <end position="148"/>
    </location>
</feature>
<feature type="region of interest" description="Disordered" evidence="1">
    <location>
        <begin position="73"/>
        <end position="106"/>
    </location>
</feature>
<sequence length="250" mass="27673">MMNGSFDSMDKSQFNSSAEDSHSYDIYEAHNPNAAAQNFNGYASNFPAKPTSEALNPSFDLAYRNEGFRDTSTFSSSHDNWQPSATISEYNDDDNTTGPDDIHNSSTLPLDASLAMADFTFNVKQGSDYSGQAGYQPQDTSYSEPPDPPLPFDDNFHPEGEFPLLPPEPPAHFPFDYDTGRTSLLETDIDSEPIERPKSEAILETNLDEQPVPVRSKSEVMLETNLDDYAPLQGSPSFNRSKSQPLETAM</sequence>
<feature type="region of interest" description="Disordered" evidence="1">
    <location>
        <begin position="228"/>
        <end position="250"/>
    </location>
</feature>
<keyword evidence="3" id="KW-1185">Reference proteome</keyword>
<accession>A0A2J7RC55</accession>
<evidence type="ECO:0000313" key="2">
    <source>
        <dbReference type="EMBL" id="PNF38409.1"/>
    </source>
</evidence>
<dbReference type="Proteomes" id="UP000235965">
    <property type="component" value="Unassembled WGS sequence"/>
</dbReference>
<feature type="compositionally biased region" description="Polar residues" evidence="1">
    <location>
        <begin position="73"/>
        <end position="89"/>
    </location>
</feature>
<proteinExistence type="predicted"/>
<evidence type="ECO:0000313" key="3">
    <source>
        <dbReference type="Proteomes" id="UP000235965"/>
    </source>
</evidence>
<feature type="compositionally biased region" description="Polar residues" evidence="1">
    <location>
        <begin position="34"/>
        <end position="43"/>
    </location>
</feature>
<comment type="caution">
    <text evidence="2">The sequence shown here is derived from an EMBL/GenBank/DDBJ whole genome shotgun (WGS) entry which is preliminary data.</text>
</comment>
<evidence type="ECO:0000256" key="1">
    <source>
        <dbReference type="SAM" id="MobiDB-lite"/>
    </source>
</evidence>
<feature type="compositionally biased region" description="Polar residues" evidence="1">
    <location>
        <begin position="128"/>
        <end position="143"/>
    </location>
</feature>
<name>A0A2J7RC55_9NEOP</name>
<dbReference type="AlphaFoldDB" id="A0A2J7RC55"/>
<feature type="compositionally biased region" description="Basic and acidic residues" evidence="1">
    <location>
        <begin position="19"/>
        <end position="28"/>
    </location>
</feature>
<protein>
    <submittedName>
        <fullName evidence="2">Uncharacterized protein</fullName>
    </submittedName>
</protein>